<dbReference type="EMBL" id="JAGIQL010000007">
    <property type="protein sequence ID" value="MBP0456602.1"/>
    <property type="molecule type" value="Genomic_DNA"/>
</dbReference>
<reference evidence="9" key="1">
    <citation type="submission" date="2021-03" db="EMBL/GenBank/DDBJ databases">
        <title>Whole genome sequence of Streptomyces bomunensis MMS17-BM035.</title>
        <authorList>
            <person name="Lee J.H."/>
        </authorList>
    </citation>
    <scope>NUCLEOTIDE SEQUENCE</scope>
    <source>
        <strain evidence="9">MMS17-BM035</strain>
    </source>
</reference>
<evidence type="ECO:0000313" key="10">
    <source>
        <dbReference type="Proteomes" id="UP000670475"/>
    </source>
</evidence>
<keyword evidence="6" id="KW-0802">TPR repeat</keyword>
<dbReference type="Proteomes" id="UP000670475">
    <property type="component" value="Unassembled WGS sequence"/>
</dbReference>
<protein>
    <submittedName>
        <fullName evidence="9">Tetratricopeptide repeat protein</fullName>
    </submittedName>
</protein>
<dbReference type="GO" id="GO:0043531">
    <property type="term" value="F:ADP binding"/>
    <property type="evidence" value="ECO:0007669"/>
    <property type="project" value="InterPro"/>
</dbReference>
<dbReference type="Pfam" id="PF13424">
    <property type="entry name" value="TPR_12"/>
    <property type="match status" value="1"/>
</dbReference>
<evidence type="ECO:0000256" key="3">
    <source>
        <dbReference type="ARBA" id="ARBA00023015"/>
    </source>
</evidence>
<gene>
    <name evidence="9" type="ORF">JFN87_03675</name>
</gene>
<dbReference type="InterPro" id="IPR019734">
    <property type="entry name" value="TPR_rpt"/>
</dbReference>
<dbReference type="InterPro" id="IPR011990">
    <property type="entry name" value="TPR-like_helical_dom_sf"/>
</dbReference>
<dbReference type="AlphaFoldDB" id="A0A940M949"/>
<evidence type="ECO:0000256" key="6">
    <source>
        <dbReference type="PROSITE-ProRule" id="PRU00339"/>
    </source>
</evidence>
<dbReference type="Gene3D" id="1.25.40.10">
    <property type="entry name" value="Tetratricopeptide repeat domain"/>
    <property type="match status" value="2"/>
</dbReference>
<dbReference type="SUPFAM" id="SSF52540">
    <property type="entry name" value="P-loop containing nucleoside triphosphate hydrolases"/>
    <property type="match status" value="1"/>
</dbReference>
<dbReference type="PANTHER" id="PTHR35807">
    <property type="entry name" value="TRANSCRIPTIONAL REGULATOR REDD-RELATED"/>
    <property type="match status" value="1"/>
</dbReference>
<dbReference type="InterPro" id="IPR016032">
    <property type="entry name" value="Sig_transdc_resp-reg_C-effctor"/>
</dbReference>
<dbReference type="InterPro" id="IPR001867">
    <property type="entry name" value="OmpR/PhoB-type_DNA-bd"/>
</dbReference>
<dbReference type="InterPro" id="IPR005158">
    <property type="entry name" value="BTAD"/>
</dbReference>
<dbReference type="PROSITE" id="PS51755">
    <property type="entry name" value="OMPR_PHOB"/>
    <property type="match status" value="1"/>
</dbReference>
<keyword evidence="10" id="KW-1185">Reference proteome</keyword>
<feature type="domain" description="OmpR/PhoB-type" evidence="8">
    <location>
        <begin position="10"/>
        <end position="114"/>
    </location>
</feature>
<dbReference type="InterPro" id="IPR051677">
    <property type="entry name" value="AfsR-DnrI-RedD_regulator"/>
</dbReference>
<dbReference type="InterPro" id="IPR003593">
    <property type="entry name" value="AAA+_ATPase"/>
</dbReference>
<evidence type="ECO:0000256" key="7">
    <source>
        <dbReference type="PROSITE-ProRule" id="PRU01091"/>
    </source>
</evidence>
<dbReference type="InterPro" id="IPR036388">
    <property type="entry name" value="WH-like_DNA-bd_sf"/>
</dbReference>
<comment type="similarity">
    <text evidence="1">Belongs to the AfsR/DnrI/RedD regulatory family.</text>
</comment>
<evidence type="ECO:0000256" key="5">
    <source>
        <dbReference type="ARBA" id="ARBA00023163"/>
    </source>
</evidence>
<evidence type="ECO:0000256" key="4">
    <source>
        <dbReference type="ARBA" id="ARBA00023125"/>
    </source>
</evidence>
<evidence type="ECO:0000259" key="8">
    <source>
        <dbReference type="PROSITE" id="PS51755"/>
    </source>
</evidence>
<dbReference type="InterPro" id="IPR027417">
    <property type="entry name" value="P-loop_NTPase"/>
</dbReference>
<dbReference type="SUPFAM" id="SSF46894">
    <property type="entry name" value="C-terminal effector domain of the bipartite response regulators"/>
    <property type="match status" value="1"/>
</dbReference>
<evidence type="ECO:0000256" key="1">
    <source>
        <dbReference type="ARBA" id="ARBA00005820"/>
    </source>
</evidence>
<dbReference type="SMART" id="SM00862">
    <property type="entry name" value="Trans_reg_C"/>
    <property type="match status" value="1"/>
</dbReference>
<dbReference type="SMART" id="SM01043">
    <property type="entry name" value="BTAD"/>
    <property type="match status" value="1"/>
</dbReference>
<organism evidence="9 10">
    <name type="scientific">Streptomyces montanisoli</name>
    <dbReference type="NCBI Taxonomy" id="2798581"/>
    <lineage>
        <taxon>Bacteria</taxon>
        <taxon>Bacillati</taxon>
        <taxon>Actinomycetota</taxon>
        <taxon>Actinomycetes</taxon>
        <taxon>Kitasatosporales</taxon>
        <taxon>Streptomycetaceae</taxon>
        <taxon>Streptomyces</taxon>
    </lineage>
</organism>
<keyword evidence="5" id="KW-0804">Transcription</keyword>
<dbReference type="SMART" id="SM00382">
    <property type="entry name" value="AAA"/>
    <property type="match status" value="1"/>
</dbReference>
<dbReference type="SMART" id="SM00028">
    <property type="entry name" value="TPR"/>
    <property type="match status" value="5"/>
</dbReference>
<dbReference type="Gene3D" id="3.40.50.300">
    <property type="entry name" value="P-loop containing nucleotide triphosphate hydrolases"/>
    <property type="match status" value="1"/>
</dbReference>
<dbReference type="PANTHER" id="PTHR35807:SF1">
    <property type="entry name" value="TRANSCRIPTIONAL REGULATOR REDD"/>
    <property type="match status" value="1"/>
</dbReference>
<keyword evidence="2" id="KW-0902">Two-component regulatory system</keyword>
<dbReference type="GO" id="GO:0003677">
    <property type="term" value="F:DNA binding"/>
    <property type="evidence" value="ECO:0007669"/>
    <property type="project" value="UniProtKB-UniRule"/>
</dbReference>
<feature type="DNA-binding region" description="OmpR/PhoB-type" evidence="7">
    <location>
        <begin position="10"/>
        <end position="114"/>
    </location>
</feature>
<keyword evidence="4 7" id="KW-0238">DNA-binding</keyword>
<dbReference type="GO" id="GO:0006355">
    <property type="term" value="P:regulation of DNA-templated transcription"/>
    <property type="evidence" value="ECO:0007669"/>
    <property type="project" value="InterPro"/>
</dbReference>
<dbReference type="Pfam" id="PF03704">
    <property type="entry name" value="BTAD"/>
    <property type="match status" value="1"/>
</dbReference>
<dbReference type="PRINTS" id="PR00364">
    <property type="entry name" value="DISEASERSIST"/>
</dbReference>
<comment type="caution">
    <text evidence="9">The sequence shown here is derived from an EMBL/GenBank/DDBJ whole genome shotgun (WGS) entry which is preliminary data.</text>
</comment>
<dbReference type="Gene3D" id="1.10.10.10">
    <property type="entry name" value="Winged helix-like DNA-binding domain superfamily/Winged helix DNA-binding domain"/>
    <property type="match status" value="1"/>
</dbReference>
<dbReference type="PROSITE" id="PS50005">
    <property type="entry name" value="TPR"/>
    <property type="match status" value="1"/>
</dbReference>
<evidence type="ECO:0000256" key="2">
    <source>
        <dbReference type="ARBA" id="ARBA00023012"/>
    </source>
</evidence>
<proteinExistence type="inferred from homology"/>
<dbReference type="CDD" id="cd15831">
    <property type="entry name" value="BTAD"/>
    <property type="match status" value="1"/>
</dbReference>
<dbReference type="SUPFAM" id="SSF48452">
    <property type="entry name" value="TPR-like"/>
    <property type="match status" value="2"/>
</dbReference>
<dbReference type="RefSeq" id="WP_209338382.1">
    <property type="nucleotide sequence ID" value="NZ_JAGIQL010000007.1"/>
</dbReference>
<dbReference type="GO" id="GO:0000160">
    <property type="term" value="P:phosphorelay signal transduction system"/>
    <property type="evidence" value="ECO:0007669"/>
    <property type="project" value="UniProtKB-KW"/>
</dbReference>
<keyword evidence="3" id="KW-0805">Transcription regulation</keyword>
<dbReference type="Pfam" id="PF00486">
    <property type="entry name" value="Trans_reg_C"/>
    <property type="match status" value="1"/>
</dbReference>
<feature type="repeat" description="TPR" evidence="6">
    <location>
        <begin position="910"/>
        <end position="943"/>
    </location>
</feature>
<dbReference type="CDD" id="cd00383">
    <property type="entry name" value="trans_reg_C"/>
    <property type="match status" value="1"/>
</dbReference>
<name>A0A940M949_9ACTN</name>
<sequence length="958" mass="105094">MSRQQIGPDRAADSVPTVRISVLGPLAIQVDGVPESVGPPLRQAVLACLSAQAGTVVSKEQLMDAVWGERLPGNASGNIHTYIARLRKQLEPGHRQRAVDGVLATVHGGYCLRLPPAHLDSTRFLTLRARARAERAPAPEAAAGMLREALAMWRGTPLHGVPGPFAAAERQRLQGLRLATLEEYGELLLDLDRPDIVVQELSPVTRDHPLRESAHLLLMRALERGGHRDEALEVYERVREGLDEELGVRPGAALIEARDRLRGGTVRPDGNGPPDGRRAIGRAAGPAAPAVQPRRYPPPRPGRFVGRQRALDELASALGPGDRPRVCVVTGGAGTGKTTLALEWAHRVADTFPDGCLYAELRGFSFSDPPPTAAETLYDFLVALGVTFDQIPRTVSARAALFRSLTEQRRLLVLLDDARTGDDVLPMLPAGRGCATLVTSRRRLDTLVVRHAAQPLLLGPMDHRDARALLDMCAGPERTEAEPEEADALVEYCVRLPLAISMVGNRALSSPQLPLQELLTRIRRYGSRLDALSSAQPETGADLRTVFRASAAELSAPARRAFCLLSLFPGTHVDPAAAGALLDRTPREAAALLSELVSDNLLATAGPERYRFHDLLREFAGELAEELLDARESAAARERLLRWTLHAAREASRLIEPRALHDRFPVRPTPWSVGGPTDRSGAVRWLAVHQHDLVATAELAYRLGRYDVAWRLPAILTAWFYLRKNWALWLRLLRTGARAARRAGATAGLAQIRAGAGLAHLDLGHYRQARRQLTRAAAEFQRLDDQWQLGTVLVPLGDLYLRTHRFDQALHTFESARRCYQRAGDEWGAAWALSALGRALLATGHPGRAVAALERALRVWRTAGYTRGEADSMMQLGQAHLAADRPREARRFLSRADRMYESLGDTYRHAQALVWLGRLYRQYGDLSSAREAWRTALSVFEALGAPDAAECGRLLEEG</sequence>
<accession>A0A940M949</accession>
<evidence type="ECO:0000313" key="9">
    <source>
        <dbReference type="EMBL" id="MBP0456602.1"/>
    </source>
</evidence>